<proteinExistence type="predicted"/>
<keyword evidence="3" id="KW-1185">Reference proteome</keyword>
<evidence type="ECO:0000256" key="1">
    <source>
        <dbReference type="SAM" id="MobiDB-lite"/>
    </source>
</evidence>
<reference evidence="2 3" key="1">
    <citation type="submission" date="2016-07" db="EMBL/GenBank/DDBJ databases">
        <title>Multiple horizontal gene transfer events from other fungi enriched the ability of initially mycotrophic Trichoderma (Ascomycota) to feed on dead plant biomass.</title>
        <authorList>
            <consortium name="DOE Joint Genome Institute"/>
            <person name="Aerts A."/>
            <person name="Atanasova L."/>
            <person name="Chenthamara K."/>
            <person name="Zhang J."/>
            <person name="Grujic M."/>
            <person name="Henrissat B."/>
            <person name="Kuo A."/>
            <person name="Salamov A."/>
            <person name="Lipzen A."/>
            <person name="Labutti K."/>
            <person name="Barry K."/>
            <person name="Miao Y."/>
            <person name="Rahimi M.J."/>
            <person name="Shen Q."/>
            <person name="Grigoriev I.V."/>
            <person name="Kubicek C.P."/>
            <person name="Druzhinina I.S."/>
        </authorList>
    </citation>
    <scope>NUCLEOTIDE SEQUENCE [LARGE SCALE GENOMIC DNA]</scope>
    <source>
        <strain evidence="2 3">CBS 433.97</strain>
    </source>
</reference>
<accession>A0A2T3ZFT8</accession>
<feature type="region of interest" description="Disordered" evidence="1">
    <location>
        <begin position="61"/>
        <end position="85"/>
    </location>
</feature>
<protein>
    <submittedName>
        <fullName evidence="2">Uncharacterized protein</fullName>
    </submittedName>
</protein>
<dbReference type="AlphaFoldDB" id="A0A2T3ZFT8"/>
<evidence type="ECO:0000313" key="2">
    <source>
        <dbReference type="EMBL" id="PTB43678.1"/>
    </source>
</evidence>
<gene>
    <name evidence="2" type="ORF">M441DRAFT_56666</name>
</gene>
<sequence>MQAAKPRARARPSMQVDTRNAVKVRSTDPSSERIHAESKGAQATAARTALALGPRELQKARSQVSLGGGSSARLYQGRLDAGRPH</sequence>
<dbReference type="Proteomes" id="UP000240493">
    <property type="component" value="Unassembled WGS sequence"/>
</dbReference>
<name>A0A2T3ZFT8_TRIA4</name>
<feature type="region of interest" description="Disordered" evidence="1">
    <location>
        <begin position="1"/>
        <end position="46"/>
    </location>
</feature>
<evidence type="ECO:0000313" key="3">
    <source>
        <dbReference type="Proteomes" id="UP000240493"/>
    </source>
</evidence>
<organism evidence="2 3">
    <name type="scientific">Trichoderma asperellum (strain ATCC 204424 / CBS 433.97 / NBRC 101777)</name>
    <dbReference type="NCBI Taxonomy" id="1042311"/>
    <lineage>
        <taxon>Eukaryota</taxon>
        <taxon>Fungi</taxon>
        <taxon>Dikarya</taxon>
        <taxon>Ascomycota</taxon>
        <taxon>Pezizomycotina</taxon>
        <taxon>Sordariomycetes</taxon>
        <taxon>Hypocreomycetidae</taxon>
        <taxon>Hypocreales</taxon>
        <taxon>Hypocreaceae</taxon>
        <taxon>Trichoderma</taxon>
    </lineage>
</organism>
<feature type="compositionally biased region" description="Basic residues" evidence="1">
    <location>
        <begin position="1"/>
        <end position="10"/>
    </location>
</feature>
<dbReference type="EMBL" id="KZ679259">
    <property type="protein sequence ID" value="PTB43678.1"/>
    <property type="molecule type" value="Genomic_DNA"/>
</dbReference>